<organism evidence="1 2">
    <name type="scientific">Gossypium arboreum</name>
    <name type="common">Tree cotton</name>
    <name type="synonym">Gossypium nanking</name>
    <dbReference type="NCBI Taxonomy" id="29729"/>
    <lineage>
        <taxon>Eukaryota</taxon>
        <taxon>Viridiplantae</taxon>
        <taxon>Streptophyta</taxon>
        <taxon>Embryophyta</taxon>
        <taxon>Tracheophyta</taxon>
        <taxon>Spermatophyta</taxon>
        <taxon>Magnoliopsida</taxon>
        <taxon>eudicotyledons</taxon>
        <taxon>Gunneridae</taxon>
        <taxon>Pentapetalae</taxon>
        <taxon>rosids</taxon>
        <taxon>malvids</taxon>
        <taxon>Malvales</taxon>
        <taxon>Malvaceae</taxon>
        <taxon>Malvoideae</taxon>
        <taxon>Gossypium</taxon>
    </lineage>
</organism>
<keyword evidence="2" id="KW-1185">Reference proteome</keyword>
<dbReference type="SUPFAM" id="SSF52047">
    <property type="entry name" value="RNI-like"/>
    <property type="match status" value="2"/>
</dbReference>
<dbReference type="SMART" id="SM00367">
    <property type="entry name" value="LRR_CC"/>
    <property type="match status" value="5"/>
</dbReference>
<proteinExistence type="predicted"/>
<dbReference type="Proteomes" id="UP001358586">
    <property type="component" value="Chromosome 1"/>
</dbReference>
<accession>A0ABR0R399</accession>
<dbReference type="InterPro" id="IPR001611">
    <property type="entry name" value="Leu-rich_rpt"/>
</dbReference>
<dbReference type="Gene3D" id="3.80.10.10">
    <property type="entry name" value="Ribonuclease Inhibitor"/>
    <property type="match status" value="4"/>
</dbReference>
<dbReference type="Pfam" id="PF13516">
    <property type="entry name" value="LRR_6"/>
    <property type="match status" value="1"/>
</dbReference>
<protein>
    <submittedName>
        <fullName evidence="1">Uncharacterized protein</fullName>
    </submittedName>
</protein>
<dbReference type="EMBL" id="JARKNE010000001">
    <property type="protein sequence ID" value="KAK5846055.1"/>
    <property type="molecule type" value="Genomic_DNA"/>
</dbReference>
<dbReference type="PANTHER" id="PTHR12904">
    <property type="match status" value="1"/>
</dbReference>
<comment type="caution">
    <text evidence="1">The sequence shown here is derived from an EMBL/GenBank/DDBJ whole genome shotgun (WGS) entry which is preliminary data.</text>
</comment>
<dbReference type="InterPro" id="IPR006553">
    <property type="entry name" value="Leu-rich_rpt_Cys-con_subtyp"/>
</dbReference>
<dbReference type="InterPro" id="IPR032675">
    <property type="entry name" value="LRR_dom_sf"/>
</dbReference>
<evidence type="ECO:0000313" key="1">
    <source>
        <dbReference type="EMBL" id="KAK5846055.1"/>
    </source>
</evidence>
<gene>
    <name evidence="1" type="ORF">PVK06_002321</name>
</gene>
<dbReference type="PANTHER" id="PTHR12904:SF23">
    <property type="entry name" value="PROTEIN ZER-1 HOMOLOG"/>
    <property type="match status" value="1"/>
</dbReference>
<evidence type="ECO:0000313" key="2">
    <source>
        <dbReference type="Proteomes" id="UP001358586"/>
    </source>
</evidence>
<sequence>MEKESELIRRCIEAACQSKESVEKWRRQRRTLERLPSHLSQSLLRNLLRRRLLFPSLLEVFKYSVEEIDLRGENSVDAEWMAYLGAFRYLRLLNLGDCHRINNSAIWPIVGMTSLKEVDLSRCMKVTDAGVKHLISISTLEKLWISETGVTANGVALLASLKNLSVLDLGGLPVTDSSLKSLQALTKLRYLDLWGSKISNQGALVLQRFPKLSFLNLAWTNVTRFPNLSALECLNMSNCTIDSILEGNGDKAPLLKLVCAGATFMNEAEAFLYIKTSSLSLLDVSKSSLSRFGILADMQMLEHLDLSSGTMGDDSVEMIVCIGANLKNLNLSSTRVSSVGIGILVGHVPKLENLSLSHTAIDDVALSYIGLMPSLKFINLSSTNIKGFILQPGTESHVDSTLTALQNLSYLESLNLEHTQVRDPDLHPLSSCKKLSHLSLKCASLTDATLHLLSSLPKLTTLHVCDAVLTTNGLDAFSPPTTLRVLDLMGCWLLTEDAISQFIKKHPQVEIRHEIVQNLSTEQQTISNCLSTSQQSLKGPQWNKKQGNLPMPQFFVDQRLKYNREELLALQFSPLALQSPHDAVTVFRLTIQHMFNMNRRLCSLGVASLHKIKYLCNSLAGCGQLVSIEEQQSAILNGLPPKFDHVVSIITISQVPFDLQGIATALLDVEAKQQAHLSHVSFSANFVEADKTSSTSSNLLGYDSTYDDTDTYPGVYVGSDAIESSASIFRNQPSAHIFCVRHNLSGLSQIGPSSLGHFPSEHSSP</sequence>
<reference evidence="1 2" key="1">
    <citation type="submission" date="2023-03" db="EMBL/GenBank/DDBJ databases">
        <title>WGS of Gossypium arboreum.</title>
        <authorList>
            <person name="Yu D."/>
        </authorList>
    </citation>
    <scope>NUCLEOTIDE SEQUENCE [LARGE SCALE GENOMIC DNA]</scope>
    <source>
        <tissue evidence="1">Leaf</tissue>
    </source>
</reference>
<dbReference type="InterPro" id="IPR051341">
    <property type="entry name" value="Zyg-11_UBL_adapter"/>
</dbReference>
<name>A0ABR0R399_GOSAR</name>